<feature type="region of interest" description="Disordered" evidence="7">
    <location>
        <begin position="775"/>
        <end position="798"/>
    </location>
</feature>
<evidence type="ECO:0000256" key="4">
    <source>
        <dbReference type="ARBA" id="ARBA00022679"/>
    </source>
</evidence>
<accession>A0ABP8SL59</accession>
<evidence type="ECO:0000313" key="11">
    <source>
        <dbReference type="Proteomes" id="UP001500307"/>
    </source>
</evidence>
<feature type="region of interest" description="Disordered" evidence="7">
    <location>
        <begin position="711"/>
        <end position="758"/>
    </location>
</feature>
<keyword evidence="4" id="KW-0808">Transferase</keyword>
<proteinExistence type="predicted"/>
<dbReference type="Proteomes" id="UP001500307">
    <property type="component" value="Unassembled WGS sequence"/>
</dbReference>
<feature type="domain" description="Histidine kinase" evidence="9">
    <location>
        <begin position="553"/>
        <end position="658"/>
    </location>
</feature>
<dbReference type="SUPFAM" id="SSF55874">
    <property type="entry name" value="ATPase domain of HSP90 chaperone/DNA topoisomerase II/histidine kinase"/>
    <property type="match status" value="1"/>
</dbReference>
<comment type="catalytic activity">
    <reaction evidence="1">
        <text>ATP + protein L-histidine = ADP + protein N-phospho-L-histidine.</text>
        <dbReference type="EC" id="2.7.13.3"/>
    </reaction>
</comment>
<dbReference type="EC" id="2.7.13.3" evidence="2"/>
<feature type="region of interest" description="Disordered" evidence="7">
    <location>
        <begin position="861"/>
        <end position="1036"/>
    </location>
</feature>
<feature type="compositionally biased region" description="Low complexity" evidence="7">
    <location>
        <begin position="789"/>
        <end position="798"/>
    </location>
</feature>
<dbReference type="Gene3D" id="6.10.340.10">
    <property type="match status" value="1"/>
</dbReference>
<dbReference type="InterPro" id="IPR036890">
    <property type="entry name" value="HATPase_C_sf"/>
</dbReference>
<organism evidence="10 11">
    <name type="scientific">Micromonospora coerulea</name>
    <dbReference type="NCBI Taxonomy" id="47856"/>
    <lineage>
        <taxon>Bacteria</taxon>
        <taxon>Bacillati</taxon>
        <taxon>Actinomycetota</taxon>
        <taxon>Actinomycetes</taxon>
        <taxon>Micromonosporales</taxon>
        <taxon>Micromonosporaceae</taxon>
        <taxon>Micromonospora</taxon>
    </lineage>
</organism>
<evidence type="ECO:0000256" key="1">
    <source>
        <dbReference type="ARBA" id="ARBA00000085"/>
    </source>
</evidence>
<protein>
    <recommendedName>
        <fullName evidence="2">histidine kinase</fullName>
        <ecNumber evidence="2">2.7.13.3</ecNumber>
    </recommendedName>
</protein>
<gene>
    <name evidence="10" type="ORF">GCM10023176_32230</name>
</gene>
<keyword evidence="5" id="KW-0418">Kinase</keyword>
<evidence type="ECO:0000259" key="9">
    <source>
        <dbReference type="PROSITE" id="PS50109"/>
    </source>
</evidence>
<evidence type="ECO:0000256" key="7">
    <source>
        <dbReference type="SAM" id="MobiDB-lite"/>
    </source>
</evidence>
<feature type="compositionally biased region" description="Pro residues" evidence="7">
    <location>
        <begin position="902"/>
        <end position="939"/>
    </location>
</feature>
<dbReference type="Gene3D" id="3.30.565.10">
    <property type="entry name" value="Histidine kinase-like ATPase, C-terminal domain"/>
    <property type="match status" value="1"/>
</dbReference>
<keyword evidence="3" id="KW-0597">Phosphoprotein</keyword>
<dbReference type="InterPro" id="IPR013587">
    <property type="entry name" value="Nitrate/nitrite_sensing"/>
</dbReference>
<dbReference type="PROSITE" id="PS50109">
    <property type="entry name" value="HIS_KIN"/>
    <property type="match status" value="1"/>
</dbReference>
<keyword evidence="8" id="KW-1133">Transmembrane helix</keyword>
<dbReference type="InterPro" id="IPR003594">
    <property type="entry name" value="HATPase_dom"/>
</dbReference>
<dbReference type="Pfam" id="PF02518">
    <property type="entry name" value="HATPase_c"/>
    <property type="match status" value="1"/>
</dbReference>
<dbReference type="PANTHER" id="PTHR44936">
    <property type="entry name" value="SENSOR PROTEIN CREC"/>
    <property type="match status" value="1"/>
</dbReference>
<dbReference type="InterPro" id="IPR050980">
    <property type="entry name" value="2C_sensor_his_kinase"/>
</dbReference>
<feature type="compositionally biased region" description="Basic and acidic residues" evidence="7">
    <location>
        <begin position="943"/>
        <end position="956"/>
    </location>
</feature>
<keyword evidence="11" id="KW-1185">Reference proteome</keyword>
<keyword evidence="6" id="KW-0902">Two-component regulatory system</keyword>
<keyword evidence="8" id="KW-0812">Transmembrane</keyword>
<feature type="compositionally biased region" description="Polar residues" evidence="7">
    <location>
        <begin position="1026"/>
        <end position="1036"/>
    </location>
</feature>
<dbReference type="Pfam" id="PF08376">
    <property type="entry name" value="NIT"/>
    <property type="match status" value="1"/>
</dbReference>
<evidence type="ECO:0000256" key="8">
    <source>
        <dbReference type="SAM" id="Phobius"/>
    </source>
</evidence>
<reference evidence="11" key="1">
    <citation type="journal article" date="2019" name="Int. J. Syst. Evol. Microbiol.">
        <title>The Global Catalogue of Microorganisms (GCM) 10K type strain sequencing project: providing services to taxonomists for standard genome sequencing and annotation.</title>
        <authorList>
            <consortium name="The Broad Institute Genomics Platform"/>
            <consortium name="The Broad Institute Genome Sequencing Center for Infectious Disease"/>
            <person name="Wu L."/>
            <person name="Ma J."/>
        </authorList>
    </citation>
    <scope>NUCLEOTIDE SEQUENCE [LARGE SCALE GENOMIC DNA]</scope>
    <source>
        <strain evidence="11">JCM 3175</strain>
    </source>
</reference>
<dbReference type="RefSeq" id="WP_346120336.1">
    <property type="nucleotide sequence ID" value="NZ_BAABGU010000016.1"/>
</dbReference>
<dbReference type="SMART" id="SM00387">
    <property type="entry name" value="HATPase_c"/>
    <property type="match status" value="1"/>
</dbReference>
<evidence type="ECO:0000256" key="6">
    <source>
        <dbReference type="ARBA" id="ARBA00023012"/>
    </source>
</evidence>
<evidence type="ECO:0000256" key="3">
    <source>
        <dbReference type="ARBA" id="ARBA00022553"/>
    </source>
</evidence>
<evidence type="ECO:0000256" key="5">
    <source>
        <dbReference type="ARBA" id="ARBA00022777"/>
    </source>
</evidence>
<sequence>MSTGPTTLPEIPGAASRNRRRRLPRLRDARIRSKLALILVVPVAAVIALATIRLVSVGEGAYDATRIRSLTALSIDISALNQDLHKERMAAAVYLVAPDQKPDDYNLRVRRTDERIAAYRQERGQLDNLPAAVQDRLEVIDDHLATLNGTRQEVLDRQQMPVAEASLRYGVILADLVSYGDTLAQQSGGESLADARRAVAAFAHAKAAVAEEQAVAFTALAAGRLDEEQFSSFLATLTGQQEALLSFARSAEPAQRALVDSTVSGDAVQLSDRVAADLSRSVGQAPVGQAPLVTRDDAAAAIGAVDDLMRWAEIQLQDQLLADADAARTDVIRQAIIESVLVLLTLIIAVSLAVVLARSLNHSLRRLREGALAVANHDLPEAVSRLQNVNAIGDGGVEAIVEQVRDPIQLSNRDEVGQVAVAFNVVHREAVRVAAEQAALRTSVSAMFLNLARRSQTLVDRMIGELDAIERTEEDPKRLAQLFELDHLATRMRRNDENLLVLAGADSAVPRRDDALLVDVLRAAQSEVELYNRIEFGTVDTDVSVAAHAVNDVVRLVAELLDNATRFSPPNTTVVADGRRIRDYVLIQVEDRGLGLTDEQFDSLNRRLAAPPTVDVAAFRLMGLAVVSRLASRYGVRVELRRNVEGGTVAQVTLPNSTVVLPANRGHDPAPLTRPRQPLAVEQTPLATVGHADPLAGAGRAGAATLTDQWHTSTPAPARWQGAAEARDTTSAVQAGGATGALPTLPPMPAPAPPAHVSSGGLSVGTPTGAYPTLAPLPKRTPGGEAADPGTSGLPVGPLTGLGGVATAGPAPVAPVTAPVAATPPAAAAPVVARPAQPAEAPIFREMEAVWFRSHGDDETTIFTRPRFDDEPAPAAPQPVAAASRPPLPTRTPGAQAAAVSSPPPYNPPAAPTVPPAAAVPPPVPPAAPPPSAPAPASAPPRTDPDAWRTAADDGWTRASRAAEPATGGTTRSGLPKRVPQAQLVPGGIEPKGGRSQSRRTPDEVRGLLSAYHRGVQRGRTAGADLNSTSNKETNR</sequence>
<evidence type="ECO:0000256" key="2">
    <source>
        <dbReference type="ARBA" id="ARBA00012438"/>
    </source>
</evidence>
<dbReference type="PANTHER" id="PTHR44936:SF9">
    <property type="entry name" value="SENSOR PROTEIN CREC"/>
    <property type="match status" value="1"/>
</dbReference>
<name>A0ABP8SL59_9ACTN</name>
<comment type="caution">
    <text evidence="10">The sequence shown here is derived from an EMBL/GenBank/DDBJ whole genome shotgun (WGS) entry which is preliminary data.</text>
</comment>
<feature type="transmembrane region" description="Helical" evidence="8">
    <location>
        <begin position="35"/>
        <end position="55"/>
    </location>
</feature>
<dbReference type="InterPro" id="IPR005467">
    <property type="entry name" value="His_kinase_dom"/>
</dbReference>
<feature type="transmembrane region" description="Helical" evidence="8">
    <location>
        <begin position="335"/>
        <end position="357"/>
    </location>
</feature>
<dbReference type="EMBL" id="BAABGU010000016">
    <property type="protein sequence ID" value="GAA4571456.1"/>
    <property type="molecule type" value="Genomic_DNA"/>
</dbReference>
<evidence type="ECO:0000313" key="10">
    <source>
        <dbReference type="EMBL" id="GAA4571456.1"/>
    </source>
</evidence>
<keyword evidence="8" id="KW-0472">Membrane</keyword>
<feature type="compositionally biased region" description="Pro residues" evidence="7">
    <location>
        <begin position="744"/>
        <end position="754"/>
    </location>
</feature>